<gene>
    <name evidence="1" type="ORF">g.36949</name>
</gene>
<sequence>LWGTDVGPDGVRLPAGLSRMALESHYDGATCSMCYELLSPDTYYDPSMSRCGKHQQSWQNRVFSLPPPTSWTGRPLTVLGFSTTATKPPVFFLFCLKCGGFRRRMFYTISNFKIAGCSSCFKLFDGDQLLIPTQKNPAPQKVTFTTDLPIVDIAAGKAFLLVQTPSKLIIWGHLGGKKHNRALSIQDTVSFTKVACGSAHIA</sequence>
<accession>A0A146LEQ9</accession>
<name>A0A146LEQ9_LYGHE</name>
<dbReference type="EMBL" id="GDHC01011988">
    <property type="protein sequence ID" value="JAQ06641.1"/>
    <property type="molecule type" value="Transcribed_RNA"/>
</dbReference>
<reference evidence="1" key="1">
    <citation type="journal article" date="2016" name="Gigascience">
        <title>De novo construction of an expanded transcriptome assembly for the western tarnished plant bug, Lygus hesperus.</title>
        <authorList>
            <person name="Tassone E.E."/>
            <person name="Geib S.M."/>
            <person name="Hall B."/>
            <person name="Fabrick J.A."/>
            <person name="Brent C.S."/>
            <person name="Hull J.J."/>
        </authorList>
    </citation>
    <scope>NUCLEOTIDE SEQUENCE</scope>
</reference>
<dbReference type="SUPFAM" id="SSF50985">
    <property type="entry name" value="RCC1/BLIP-II"/>
    <property type="match status" value="1"/>
</dbReference>
<proteinExistence type="predicted"/>
<dbReference type="AlphaFoldDB" id="A0A146LEQ9"/>
<protein>
    <submittedName>
        <fullName evidence="1">Uncharacterized protein</fullName>
    </submittedName>
</protein>
<feature type="non-terminal residue" evidence="1">
    <location>
        <position position="202"/>
    </location>
</feature>
<evidence type="ECO:0000313" key="1">
    <source>
        <dbReference type="EMBL" id="JAQ06641.1"/>
    </source>
</evidence>
<organism evidence="1">
    <name type="scientific">Lygus hesperus</name>
    <name type="common">Western plant bug</name>
    <dbReference type="NCBI Taxonomy" id="30085"/>
    <lineage>
        <taxon>Eukaryota</taxon>
        <taxon>Metazoa</taxon>
        <taxon>Ecdysozoa</taxon>
        <taxon>Arthropoda</taxon>
        <taxon>Hexapoda</taxon>
        <taxon>Insecta</taxon>
        <taxon>Pterygota</taxon>
        <taxon>Neoptera</taxon>
        <taxon>Paraneoptera</taxon>
        <taxon>Hemiptera</taxon>
        <taxon>Heteroptera</taxon>
        <taxon>Panheteroptera</taxon>
        <taxon>Cimicomorpha</taxon>
        <taxon>Miridae</taxon>
        <taxon>Mirini</taxon>
        <taxon>Lygus</taxon>
    </lineage>
</organism>
<dbReference type="InterPro" id="IPR009091">
    <property type="entry name" value="RCC1/BLIP-II"/>
</dbReference>
<feature type="non-terminal residue" evidence="1">
    <location>
        <position position="1"/>
    </location>
</feature>